<gene>
    <name evidence="3" type="ORF">D8674_003880</name>
</gene>
<dbReference type="InterPro" id="IPR015410">
    <property type="entry name" value="DUF1985"/>
</dbReference>
<reference evidence="4" key="2">
    <citation type="submission" date="2019-10" db="EMBL/GenBank/DDBJ databases">
        <title>A de novo genome assembly of a pear dwarfing rootstock.</title>
        <authorList>
            <person name="Wang F."/>
            <person name="Wang J."/>
            <person name="Li S."/>
            <person name="Zhang Y."/>
            <person name="Fang M."/>
            <person name="Ma L."/>
            <person name="Zhao Y."/>
            <person name="Jiang S."/>
        </authorList>
    </citation>
    <scope>NUCLEOTIDE SEQUENCE [LARGE SCALE GENOMIC DNA]</scope>
</reference>
<reference evidence="3 4" key="3">
    <citation type="submission" date="2019-11" db="EMBL/GenBank/DDBJ databases">
        <title>A de novo genome assembly of a pear dwarfing rootstock.</title>
        <authorList>
            <person name="Wang F."/>
            <person name="Wang J."/>
            <person name="Li S."/>
            <person name="Zhang Y."/>
            <person name="Fang M."/>
            <person name="Ma L."/>
            <person name="Zhao Y."/>
            <person name="Jiang S."/>
        </authorList>
    </citation>
    <scope>NUCLEOTIDE SEQUENCE [LARGE SCALE GENOMIC DNA]</scope>
    <source>
        <strain evidence="3">S2</strain>
        <tissue evidence="3">Leaf</tissue>
    </source>
</reference>
<dbReference type="EMBL" id="SMOL01000695">
    <property type="protein sequence ID" value="KAB2602875.1"/>
    <property type="molecule type" value="Genomic_DNA"/>
</dbReference>
<evidence type="ECO:0000313" key="3">
    <source>
        <dbReference type="EMBL" id="KAB2602875.1"/>
    </source>
</evidence>
<dbReference type="Pfam" id="PF09331">
    <property type="entry name" value="DUF1985"/>
    <property type="match status" value="1"/>
</dbReference>
<dbReference type="PANTHER" id="PTHR48449">
    <property type="entry name" value="DUF1985 DOMAIN-CONTAINING PROTEIN"/>
    <property type="match status" value="1"/>
</dbReference>
<dbReference type="Proteomes" id="UP000327157">
    <property type="component" value="Chromosome 10"/>
</dbReference>
<dbReference type="AlphaFoldDB" id="A0A5N5FIA7"/>
<feature type="domain" description="DUF1985" evidence="2">
    <location>
        <begin position="37"/>
        <end position="109"/>
    </location>
</feature>
<keyword evidence="4" id="KW-1185">Reference proteome</keyword>
<accession>A0A5N5FIA7</accession>
<reference evidence="3 4" key="1">
    <citation type="submission" date="2019-09" db="EMBL/GenBank/DDBJ databases">
        <authorList>
            <person name="Ou C."/>
        </authorList>
    </citation>
    <scope>NUCLEOTIDE SEQUENCE [LARGE SCALE GENOMIC DNA]</scope>
    <source>
        <strain evidence="3">S2</strain>
        <tissue evidence="3">Leaf</tissue>
    </source>
</reference>
<evidence type="ECO:0000256" key="1">
    <source>
        <dbReference type="SAM" id="MobiDB-lite"/>
    </source>
</evidence>
<evidence type="ECO:0000313" key="4">
    <source>
        <dbReference type="Proteomes" id="UP000327157"/>
    </source>
</evidence>
<proteinExistence type="predicted"/>
<organism evidence="3 4">
    <name type="scientific">Pyrus ussuriensis x Pyrus communis</name>
    <dbReference type="NCBI Taxonomy" id="2448454"/>
    <lineage>
        <taxon>Eukaryota</taxon>
        <taxon>Viridiplantae</taxon>
        <taxon>Streptophyta</taxon>
        <taxon>Embryophyta</taxon>
        <taxon>Tracheophyta</taxon>
        <taxon>Spermatophyta</taxon>
        <taxon>Magnoliopsida</taxon>
        <taxon>eudicotyledons</taxon>
        <taxon>Gunneridae</taxon>
        <taxon>Pentapetalae</taxon>
        <taxon>rosids</taxon>
        <taxon>fabids</taxon>
        <taxon>Rosales</taxon>
        <taxon>Rosaceae</taxon>
        <taxon>Amygdaloideae</taxon>
        <taxon>Maleae</taxon>
        <taxon>Pyrus</taxon>
    </lineage>
</organism>
<dbReference type="PANTHER" id="PTHR48449:SF1">
    <property type="entry name" value="DUF1985 DOMAIN-CONTAINING PROTEIN"/>
    <property type="match status" value="1"/>
</dbReference>
<dbReference type="OrthoDB" id="1930729at2759"/>
<name>A0A5N5FIA7_9ROSA</name>
<feature type="compositionally biased region" description="Acidic residues" evidence="1">
    <location>
        <begin position="128"/>
        <end position="138"/>
    </location>
</feature>
<sequence>MLLSIRDGCSGGSTNNERGRIGRKGKGKVQPVLKKGSKKVSVTCAELERAFQEYKIKDDAFKLGLLYSSKGVLIGAKSNAVVNLQYLEFIHDIDKFNNYSWGAISFEQLEDSLSFAASRKGRGRVDGDVEEDDEEKEEEGIRRKRPERSR</sequence>
<evidence type="ECO:0000259" key="2">
    <source>
        <dbReference type="Pfam" id="PF09331"/>
    </source>
</evidence>
<protein>
    <recommendedName>
        <fullName evidence="2">DUF1985 domain-containing protein</fullName>
    </recommendedName>
</protein>
<feature type="region of interest" description="Disordered" evidence="1">
    <location>
        <begin position="1"/>
        <end position="27"/>
    </location>
</feature>
<comment type="caution">
    <text evidence="3">The sequence shown here is derived from an EMBL/GenBank/DDBJ whole genome shotgun (WGS) entry which is preliminary data.</text>
</comment>
<feature type="region of interest" description="Disordered" evidence="1">
    <location>
        <begin position="118"/>
        <end position="150"/>
    </location>
</feature>